<dbReference type="InterPro" id="IPR007945">
    <property type="entry name" value="Secretogranin_V"/>
</dbReference>
<evidence type="ECO:0000256" key="6">
    <source>
        <dbReference type="ARBA" id="ARBA00022729"/>
    </source>
</evidence>
<keyword evidence="4" id="KW-0813">Transport</keyword>
<comment type="caution">
    <text evidence="11">The sequence shown here is derived from an EMBL/GenBank/DDBJ whole genome shotgun (WGS) entry which is preliminary data.</text>
</comment>
<dbReference type="OrthoDB" id="9922675at2759"/>
<name>A0A8K0KQJ1_LADFU</name>
<dbReference type="GO" id="GO:0007218">
    <property type="term" value="P:neuropeptide signaling pathway"/>
    <property type="evidence" value="ECO:0007669"/>
    <property type="project" value="InterPro"/>
</dbReference>
<protein>
    <recommendedName>
        <fullName evidence="3">Neuroendocrine protein 7B2</fullName>
    </recommendedName>
</protein>
<keyword evidence="5" id="KW-0964">Secreted</keyword>
<dbReference type="PANTHER" id="PTHR12738:SF0">
    <property type="entry name" value="NEUROENDOCRINE PROTEIN 7B2"/>
    <property type="match status" value="1"/>
</dbReference>
<feature type="non-terminal residue" evidence="11">
    <location>
        <position position="1"/>
    </location>
</feature>
<feature type="signal peptide" evidence="10">
    <location>
        <begin position="1"/>
        <end position="20"/>
    </location>
</feature>
<feature type="coiled-coil region" evidence="9">
    <location>
        <begin position="75"/>
        <end position="105"/>
    </location>
</feature>
<dbReference type="AlphaFoldDB" id="A0A8K0KQJ1"/>
<evidence type="ECO:0000256" key="4">
    <source>
        <dbReference type="ARBA" id="ARBA00022448"/>
    </source>
</evidence>
<reference evidence="11" key="2">
    <citation type="submission" date="2017-10" db="EMBL/GenBank/DDBJ databases">
        <title>Ladona fulva Genome sequencing and assembly.</title>
        <authorList>
            <person name="Murali S."/>
            <person name="Richards S."/>
            <person name="Bandaranaike D."/>
            <person name="Bellair M."/>
            <person name="Blankenburg K."/>
            <person name="Chao H."/>
            <person name="Dinh H."/>
            <person name="Doddapaneni H."/>
            <person name="Dugan-Rocha S."/>
            <person name="Elkadiri S."/>
            <person name="Gnanaolivu R."/>
            <person name="Hernandez B."/>
            <person name="Skinner E."/>
            <person name="Javaid M."/>
            <person name="Lee S."/>
            <person name="Li M."/>
            <person name="Ming W."/>
            <person name="Munidasa M."/>
            <person name="Muniz J."/>
            <person name="Nguyen L."/>
            <person name="Hughes D."/>
            <person name="Osuji N."/>
            <person name="Pu L.-L."/>
            <person name="Puazo M."/>
            <person name="Qu C."/>
            <person name="Quiroz J."/>
            <person name="Raj R."/>
            <person name="Weissenberger G."/>
            <person name="Xin Y."/>
            <person name="Zou X."/>
            <person name="Han Y."/>
            <person name="Worley K."/>
            <person name="Muzny D."/>
            <person name="Gibbs R."/>
        </authorList>
    </citation>
    <scope>NUCLEOTIDE SEQUENCE</scope>
    <source>
        <strain evidence="11">Sampled in the wild</strain>
    </source>
</reference>
<keyword evidence="9" id="KW-0175">Coiled coil</keyword>
<keyword evidence="12" id="KW-1185">Reference proteome</keyword>
<evidence type="ECO:0000256" key="2">
    <source>
        <dbReference type="ARBA" id="ARBA00006348"/>
    </source>
</evidence>
<evidence type="ECO:0000256" key="7">
    <source>
        <dbReference type="ARBA" id="ARBA00023157"/>
    </source>
</evidence>
<evidence type="ECO:0000313" key="12">
    <source>
        <dbReference type="Proteomes" id="UP000792457"/>
    </source>
</evidence>
<evidence type="ECO:0000256" key="3">
    <source>
        <dbReference type="ARBA" id="ARBA00019589"/>
    </source>
</evidence>
<feature type="chain" id="PRO_5035467899" description="Neuroendocrine protein 7B2" evidence="10">
    <location>
        <begin position="21"/>
        <end position="182"/>
    </location>
</feature>
<sequence>MVFAVMLLLITSAVLVTASAFIPPGKLDGSNPALFSDDLLRQVVERMGEDLAEAAADAYLDVPSQQLRGLSPSALALGALKVKELEAEAEEEEEEEAARRFLEENGGREAHLGPRANHPMTRDREYLQHSSLWGHQFMSGGSVEGKQRITATNSGGRHDSKTDAVLPAYCNPPNPCPIGYTG</sequence>
<dbReference type="PANTHER" id="PTHR12738">
    <property type="entry name" value="NEUROENDOCRINE PROTEIN 7B2"/>
    <property type="match status" value="1"/>
</dbReference>
<dbReference type="EMBL" id="KZ309620">
    <property type="protein sequence ID" value="KAG8239387.1"/>
    <property type="molecule type" value="Genomic_DNA"/>
</dbReference>
<comment type="subcellular location">
    <subcellularLocation>
        <location evidence="1">Secreted</location>
    </subcellularLocation>
</comment>
<dbReference type="GO" id="GO:0030141">
    <property type="term" value="C:secretory granule"/>
    <property type="evidence" value="ECO:0007669"/>
    <property type="project" value="InterPro"/>
</dbReference>
<evidence type="ECO:0000256" key="8">
    <source>
        <dbReference type="ARBA" id="ARBA00023186"/>
    </source>
</evidence>
<comment type="similarity">
    <text evidence="2">Belongs to the 7B2 family.</text>
</comment>
<dbReference type="Proteomes" id="UP000792457">
    <property type="component" value="Unassembled WGS sequence"/>
</dbReference>
<dbReference type="GO" id="GO:0005576">
    <property type="term" value="C:extracellular region"/>
    <property type="evidence" value="ECO:0007669"/>
    <property type="project" value="UniProtKB-SubCell"/>
</dbReference>
<evidence type="ECO:0000256" key="9">
    <source>
        <dbReference type="SAM" id="Coils"/>
    </source>
</evidence>
<dbReference type="Pfam" id="PF05281">
    <property type="entry name" value="Secretogranin_V"/>
    <property type="match status" value="1"/>
</dbReference>
<evidence type="ECO:0000256" key="1">
    <source>
        <dbReference type="ARBA" id="ARBA00004613"/>
    </source>
</evidence>
<evidence type="ECO:0000256" key="10">
    <source>
        <dbReference type="SAM" id="SignalP"/>
    </source>
</evidence>
<keyword evidence="6 10" id="KW-0732">Signal</keyword>
<proteinExistence type="inferred from homology"/>
<dbReference type="GO" id="GO:0030234">
    <property type="term" value="F:enzyme regulator activity"/>
    <property type="evidence" value="ECO:0007669"/>
    <property type="project" value="TreeGrafter"/>
</dbReference>
<keyword evidence="7" id="KW-1015">Disulfide bond</keyword>
<accession>A0A8K0KQJ1</accession>
<evidence type="ECO:0000256" key="5">
    <source>
        <dbReference type="ARBA" id="ARBA00022525"/>
    </source>
</evidence>
<keyword evidence="8" id="KW-0143">Chaperone</keyword>
<evidence type="ECO:0000313" key="11">
    <source>
        <dbReference type="EMBL" id="KAG8239387.1"/>
    </source>
</evidence>
<reference evidence="11" key="1">
    <citation type="submission" date="2013-04" db="EMBL/GenBank/DDBJ databases">
        <authorList>
            <person name="Qu J."/>
            <person name="Murali S.C."/>
            <person name="Bandaranaike D."/>
            <person name="Bellair M."/>
            <person name="Blankenburg K."/>
            <person name="Chao H."/>
            <person name="Dinh H."/>
            <person name="Doddapaneni H."/>
            <person name="Downs B."/>
            <person name="Dugan-Rocha S."/>
            <person name="Elkadiri S."/>
            <person name="Gnanaolivu R.D."/>
            <person name="Hernandez B."/>
            <person name="Javaid M."/>
            <person name="Jayaseelan J.C."/>
            <person name="Lee S."/>
            <person name="Li M."/>
            <person name="Ming W."/>
            <person name="Munidasa M."/>
            <person name="Muniz J."/>
            <person name="Nguyen L."/>
            <person name="Ongeri F."/>
            <person name="Osuji N."/>
            <person name="Pu L.-L."/>
            <person name="Puazo M."/>
            <person name="Qu C."/>
            <person name="Quiroz J."/>
            <person name="Raj R."/>
            <person name="Weissenberger G."/>
            <person name="Xin Y."/>
            <person name="Zou X."/>
            <person name="Han Y."/>
            <person name="Richards S."/>
            <person name="Worley K."/>
            <person name="Muzny D."/>
            <person name="Gibbs R."/>
        </authorList>
    </citation>
    <scope>NUCLEOTIDE SEQUENCE</scope>
    <source>
        <strain evidence="11">Sampled in the wild</strain>
    </source>
</reference>
<organism evidence="11 12">
    <name type="scientific">Ladona fulva</name>
    <name type="common">Scarce chaser dragonfly</name>
    <name type="synonym">Libellula fulva</name>
    <dbReference type="NCBI Taxonomy" id="123851"/>
    <lineage>
        <taxon>Eukaryota</taxon>
        <taxon>Metazoa</taxon>
        <taxon>Ecdysozoa</taxon>
        <taxon>Arthropoda</taxon>
        <taxon>Hexapoda</taxon>
        <taxon>Insecta</taxon>
        <taxon>Pterygota</taxon>
        <taxon>Palaeoptera</taxon>
        <taxon>Odonata</taxon>
        <taxon>Epiprocta</taxon>
        <taxon>Anisoptera</taxon>
        <taxon>Libelluloidea</taxon>
        <taxon>Libellulidae</taxon>
        <taxon>Ladona</taxon>
    </lineage>
</organism>
<gene>
    <name evidence="11" type="ORF">J437_LFUL015661</name>
</gene>
<dbReference type="GO" id="GO:0046883">
    <property type="term" value="P:regulation of hormone secretion"/>
    <property type="evidence" value="ECO:0007669"/>
    <property type="project" value="TreeGrafter"/>
</dbReference>